<evidence type="ECO:0000313" key="1">
    <source>
        <dbReference type="EMBL" id="MDB1126070.1"/>
    </source>
</evidence>
<sequence>MNKLTSVVEMESRISQLKKDFKNQIFAIDPNNNERSTTSILTEEEMLELQNAWIQLTIWKQNKISN</sequence>
<evidence type="ECO:0000313" key="2">
    <source>
        <dbReference type="Proteomes" id="UP001210678"/>
    </source>
</evidence>
<gene>
    <name evidence="1" type="ORF">PGX00_21335</name>
</gene>
<keyword evidence="2" id="KW-1185">Reference proteome</keyword>
<dbReference type="Proteomes" id="UP001210678">
    <property type="component" value="Unassembled WGS sequence"/>
</dbReference>
<name>A0ABT4YX79_9VIBR</name>
<proteinExistence type="predicted"/>
<organism evidence="1 2">
    <name type="scientific">Vibrio algarum</name>
    <dbReference type="NCBI Taxonomy" id="3020714"/>
    <lineage>
        <taxon>Bacteria</taxon>
        <taxon>Pseudomonadati</taxon>
        <taxon>Pseudomonadota</taxon>
        <taxon>Gammaproteobacteria</taxon>
        <taxon>Vibrionales</taxon>
        <taxon>Vibrionaceae</taxon>
        <taxon>Vibrio</taxon>
    </lineage>
</organism>
<dbReference type="EMBL" id="JAQLOI010000003">
    <property type="protein sequence ID" value="MDB1126070.1"/>
    <property type="molecule type" value="Genomic_DNA"/>
</dbReference>
<dbReference type="RefSeq" id="WP_272140363.1">
    <property type="nucleotide sequence ID" value="NZ_JAQLOI010000003.1"/>
</dbReference>
<reference evidence="1 2" key="1">
    <citation type="submission" date="2023-01" db="EMBL/GenBank/DDBJ databases">
        <title>Vibrio sp. KJ40-1 sp.nov, isolated from marine algae.</title>
        <authorList>
            <person name="Butt M."/>
            <person name="Kim J.M.J."/>
            <person name="Jeon C.O.C."/>
        </authorList>
    </citation>
    <scope>NUCLEOTIDE SEQUENCE [LARGE SCALE GENOMIC DNA]</scope>
    <source>
        <strain evidence="1 2">KJ40-1</strain>
    </source>
</reference>
<evidence type="ECO:0008006" key="3">
    <source>
        <dbReference type="Google" id="ProtNLM"/>
    </source>
</evidence>
<comment type="caution">
    <text evidence="1">The sequence shown here is derived from an EMBL/GenBank/DDBJ whole genome shotgun (WGS) entry which is preliminary data.</text>
</comment>
<accession>A0ABT4YX79</accession>
<protein>
    <recommendedName>
        <fullName evidence="3">3-demethylubiquinone-9 3-methyltransferase</fullName>
    </recommendedName>
</protein>